<comment type="cofactor">
    <cofactor evidence="1 9 10">
        <name>pyridoxal 5'-phosphate</name>
        <dbReference type="ChEBI" id="CHEBI:597326"/>
    </cofactor>
</comment>
<keyword evidence="8 9" id="KW-0663">Pyridoxal phosphate</keyword>
<dbReference type="GO" id="GO:0008168">
    <property type="term" value="F:methyltransferase activity"/>
    <property type="evidence" value="ECO:0007669"/>
    <property type="project" value="UniProtKB-KW"/>
</dbReference>
<dbReference type="UniPathway" id="UPA00288">
    <property type="reaction ID" value="UER01023"/>
</dbReference>
<dbReference type="InterPro" id="IPR015421">
    <property type="entry name" value="PyrdxlP-dep_Trfase_major"/>
</dbReference>
<dbReference type="Gene3D" id="3.40.640.10">
    <property type="entry name" value="Type I PLP-dependent aspartate aminotransferase-like (Major domain)"/>
    <property type="match status" value="1"/>
</dbReference>
<keyword evidence="12" id="KW-0489">Methyltransferase</keyword>
<dbReference type="RefSeq" id="WP_105217649.1">
    <property type="nucleotide sequence ID" value="NZ_CP027062.1"/>
</dbReference>
<keyword evidence="9" id="KW-0028">Amino-acid biosynthesis</keyword>
<dbReference type="AlphaFoldDB" id="A0A2S0I0M6"/>
<dbReference type="Proteomes" id="UP000238442">
    <property type="component" value="Chromosome"/>
</dbReference>
<comment type="caution">
    <text evidence="9">Lacks conserved residue(s) required for the propagation of feature annotation.</text>
</comment>
<evidence type="ECO:0000259" key="11">
    <source>
        <dbReference type="Pfam" id="PF00464"/>
    </source>
</evidence>
<keyword evidence="13" id="KW-1185">Reference proteome</keyword>
<gene>
    <name evidence="9 12" type="primary">glyA</name>
    <name evidence="12" type="ORF">C5O00_10595</name>
</gene>
<keyword evidence="7 9" id="KW-0808">Transferase</keyword>
<dbReference type="GO" id="GO:0030170">
    <property type="term" value="F:pyridoxal phosphate binding"/>
    <property type="evidence" value="ECO:0007669"/>
    <property type="project" value="UniProtKB-UniRule"/>
</dbReference>
<evidence type="ECO:0000256" key="8">
    <source>
        <dbReference type="ARBA" id="ARBA00022898"/>
    </source>
</evidence>
<evidence type="ECO:0000256" key="3">
    <source>
        <dbReference type="ARBA" id="ARBA00006376"/>
    </source>
</evidence>
<dbReference type="FunFam" id="3.40.640.10:FF:000001">
    <property type="entry name" value="Serine hydroxymethyltransferase"/>
    <property type="match status" value="1"/>
</dbReference>
<dbReference type="EMBL" id="CP027062">
    <property type="protein sequence ID" value="AVI52410.1"/>
    <property type="molecule type" value="Genomic_DNA"/>
</dbReference>
<comment type="pathway">
    <text evidence="9">One-carbon metabolism; tetrahydrofolate interconversion.</text>
</comment>
<comment type="pathway">
    <text evidence="9">Amino-acid biosynthesis; glycine biosynthesis; glycine from L-serine: step 1/1.</text>
</comment>
<dbReference type="UniPathway" id="UPA00193"/>
<evidence type="ECO:0000256" key="9">
    <source>
        <dbReference type="HAMAP-Rule" id="MF_00051"/>
    </source>
</evidence>
<dbReference type="PIRSF" id="PIRSF000412">
    <property type="entry name" value="SHMT"/>
    <property type="match status" value="1"/>
</dbReference>
<keyword evidence="5 9" id="KW-0963">Cytoplasm</keyword>
<comment type="subcellular location">
    <subcellularLocation>
        <location evidence="2 9">Cytoplasm</location>
    </subcellularLocation>
</comment>
<evidence type="ECO:0000256" key="6">
    <source>
        <dbReference type="ARBA" id="ARBA00022563"/>
    </source>
</evidence>
<comment type="catalytic activity">
    <reaction evidence="9">
        <text>(6R)-5,10-methylene-5,6,7,8-tetrahydrofolate + glycine + H2O = (6S)-5,6,7,8-tetrahydrofolate + L-serine</text>
        <dbReference type="Rhea" id="RHEA:15481"/>
        <dbReference type="ChEBI" id="CHEBI:15377"/>
        <dbReference type="ChEBI" id="CHEBI:15636"/>
        <dbReference type="ChEBI" id="CHEBI:33384"/>
        <dbReference type="ChEBI" id="CHEBI:57305"/>
        <dbReference type="ChEBI" id="CHEBI:57453"/>
        <dbReference type="EC" id="2.1.2.1"/>
    </reaction>
</comment>
<comment type="function">
    <text evidence="9">Catalyzes the reversible interconversion of serine and glycine with tetrahydrofolate (THF) serving as the one-carbon carrier. This reaction serves as the major source of one-carbon groups required for the biosynthesis of purines, thymidylate, methionine, and other important biomolecules. Also exhibits THF-independent aldolase activity toward beta-hydroxyamino acids, producing glycine and aldehydes, via a retro-aldol mechanism.</text>
</comment>
<dbReference type="InterPro" id="IPR015422">
    <property type="entry name" value="PyrdxlP-dep_Trfase_small"/>
</dbReference>
<feature type="binding site" evidence="9">
    <location>
        <position position="113"/>
    </location>
    <ligand>
        <name>(6S)-5,6,7,8-tetrahydrofolate</name>
        <dbReference type="ChEBI" id="CHEBI:57453"/>
    </ligand>
</feature>
<evidence type="ECO:0000256" key="4">
    <source>
        <dbReference type="ARBA" id="ARBA00011738"/>
    </source>
</evidence>
<evidence type="ECO:0000256" key="2">
    <source>
        <dbReference type="ARBA" id="ARBA00004496"/>
    </source>
</evidence>
<name>A0A2S0I0M6_9FLAO</name>
<dbReference type="GO" id="GO:0005829">
    <property type="term" value="C:cytosol"/>
    <property type="evidence" value="ECO:0007669"/>
    <property type="project" value="TreeGrafter"/>
</dbReference>
<dbReference type="GO" id="GO:0019264">
    <property type="term" value="P:glycine biosynthetic process from serine"/>
    <property type="evidence" value="ECO:0007669"/>
    <property type="project" value="UniProtKB-UniRule"/>
</dbReference>
<dbReference type="InterPro" id="IPR049943">
    <property type="entry name" value="Ser_HO-MeTrfase-like"/>
</dbReference>
<dbReference type="GO" id="GO:0032259">
    <property type="term" value="P:methylation"/>
    <property type="evidence" value="ECO:0007669"/>
    <property type="project" value="UniProtKB-KW"/>
</dbReference>
<dbReference type="NCBIfam" id="NF000586">
    <property type="entry name" value="PRK00011.1"/>
    <property type="match status" value="1"/>
</dbReference>
<dbReference type="GO" id="GO:0004372">
    <property type="term" value="F:glycine hydroxymethyltransferase activity"/>
    <property type="evidence" value="ECO:0007669"/>
    <property type="project" value="UniProtKB-UniRule"/>
</dbReference>
<dbReference type="KEGG" id="aue:C5O00_10595"/>
<feature type="binding site" evidence="9">
    <location>
        <begin position="117"/>
        <end position="119"/>
    </location>
    <ligand>
        <name>(6S)-5,6,7,8-tetrahydrofolate</name>
        <dbReference type="ChEBI" id="CHEBI:57453"/>
    </ligand>
</feature>
<dbReference type="Gene3D" id="3.90.1150.10">
    <property type="entry name" value="Aspartate Aminotransferase, domain 1"/>
    <property type="match status" value="1"/>
</dbReference>
<feature type="modified residue" description="N6-(pyridoxal phosphate)lysine" evidence="9 10">
    <location>
        <position position="222"/>
    </location>
</feature>
<dbReference type="Pfam" id="PF00464">
    <property type="entry name" value="SHMT"/>
    <property type="match status" value="1"/>
</dbReference>
<dbReference type="GO" id="GO:0035999">
    <property type="term" value="P:tetrahydrofolate interconversion"/>
    <property type="evidence" value="ECO:0007669"/>
    <property type="project" value="UniProtKB-UniRule"/>
</dbReference>
<dbReference type="PROSITE" id="PS00096">
    <property type="entry name" value="SHMT"/>
    <property type="match status" value="1"/>
</dbReference>
<dbReference type="PANTHER" id="PTHR11680">
    <property type="entry name" value="SERINE HYDROXYMETHYLTRANSFERASE"/>
    <property type="match status" value="1"/>
</dbReference>
<evidence type="ECO:0000256" key="5">
    <source>
        <dbReference type="ARBA" id="ARBA00022490"/>
    </source>
</evidence>
<dbReference type="InterPro" id="IPR039429">
    <property type="entry name" value="SHMT-like_dom"/>
</dbReference>
<evidence type="ECO:0000256" key="10">
    <source>
        <dbReference type="PIRSR" id="PIRSR000412-50"/>
    </source>
</evidence>
<dbReference type="PANTHER" id="PTHR11680:SF35">
    <property type="entry name" value="SERINE HYDROXYMETHYLTRANSFERASE 1"/>
    <property type="match status" value="1"/>
</dbReference>
<dbReference type="SUPFAM" id="SSF53383">
    <property type="entry name" value="PLP-dependent transferases"/>
    <property type="match status" value="1"/>
</dbReference>
<feature type="site" description="Plays an important role in substrate specificity" evidence="9">
    <location>
        <position position="221"/>
    </location>
</feature>
<keyword evidence="6 9" id="KW-0554">One-carbon metabolism</keyword>
<feature type="domain" description="Serine hydroxymethyltransferase-like" evidence="11">
    <location>
        <begin position="3"/>
        <end position="392"/>
    </location>
</feature>
<accession>A0A2S0I0M6</accession>
<dbReference type="InterPro" id="IPR001085">
    <property type="entry name" value="Ser_HO-MeTrfase"/>
</dbReference>
<evidence type="ECO:0000313" key="12">
    <source>
        <dbReference type="EMBL" id="AVI52410.1"/>
    </source>
</evidence>
<organism evidence="12 13">
    <name type="scientific">Pukyongia salina</name>
    <dbReference type="NCBI Taxonomy" id="2094025"/>
    <lineage>
        <taxon>Bacteria</taxon>
        <taxon>Pseudomonadati</taxon>
        <taxon>Bacteroidota</taxon>
        <taxon>Flavobacteriia</taxon>
        <taxon>Flavobacteriales</taxon>
        <taxon>Flavobacteriaceae</taxon>
        <taxon>Pukyongia</taxon>
    </lineage>
</organism>
<dbReference type="InterPro" id="IPR015424">
    <property type="entry name" value="PyrdxlP-dep_Trfase"/>
</dbReference>
<reference evidence="12 13" key="1">
    <citation type="submission" date="2018-02" db="EMBL/GenBank/DDBJ databases">
        <title>Genomic analysis of the strain RR4-38 isolated from a seawater recirculating aquaculture system.</title>
        <authorList>
            <person name="Kim Y.-S."/>
            <person name="Jang Y.H."/>
            <person name="Kim K.-H."/>
        </authorList>
    </citation>
    <scope>NUCLEOTIDE SEQUENCE [LARGE SCALE GENOMIC DNA]</scope>
    <source>
        <strain evidence="12 13">RR4-38</strain>
    </source>
</reference>
<dbReference type="CDD" id="cd00378">
    <property type="entry name" value="SHMT"/>
    <property type="match status" value="1"/>
</dbReference>
<dbReference type="InterPro" id="IPR019798">
    <property type="entry name" value="Ser_HO-MeTrfase_PLP_BS"/>
</dbReference>
<evidence type="ECO:0000313" key="13">
    <source>
        <dbReference type="Proteomes" id="UP000238442"/>
    </source>
</evidence>
<dbReference type="HAMAP" id="MF_00051">
    <property type="entry name" value="SHMT"/>
    <property type="match status" value="1"/>
</dbReference>
<protein>
    <recommendedName>
        <fullName evidence="9">Serine hydroxymethyltransferase</fullName>
        <shortName evidence="9">SHMT</shortName>
        <shortName evidence="9">Serine methylase</shortName>
        <ecNumber evidence="9">2.1.2.1</ecNumber>
    </recommendedName>
</protein>
<dbReference type="EC" id="2.1.2.1" evidence="9"/>
<evidence type="ECO:0000256" key="1">
    <source>
        <dbReference type="ARBA" id="ARBA00001933"/>
    </source>
</evidence>
<proteinExistence type="inferred from homology"/>
<comment type="subunit">
    <text evidence="4 9">Homodimer.</text>
</comment>
<comment type="similarity">
    <text evidence="3 9">Belongs to the SHMT family.</text>
</comment>
<sequence>MSRDEQIFELIEAEKQRQLNGLELIASENFVSDQVMEAAGSVLTNKYAEGYPGKRYYGGCEVVDEVESIAIERAKTLFGAEYANVQPHSGSQANTAVFAACLKPGDKFLGFDLSHGGHLTHGSPVNFSGKLYNPVFYGVDEATGMLNYDKIEEIAIAEKPKMIIAGASAYSREIDYKRFREIADKVGAILMADIAHPAGLIAKGIISDPIPHCHVVTTTTHKTLRGPRGGLILMGKDFENPFGITLKSGKPRMMSSLLDSGIFPGNQGGPLEHIIAAKAIAFGEALTDDFLHYMVQVKKNAAVMAQAFVDKGYKIISGGTDNHMMLIDLRNKNITGKDAEEALGKADITVNKNMVPFDDKSPFVTSGIRIGTAAVTTRGLKEDDMQQIVDLIDEAIINYENEEKLESIAGRVNQMMAGKPLFQA</sequence>
<feature type="binding site" evidence="9">
    <location>
        <begin position="361"/>
        <end position="363"/>
    </location>
    <ligand>
        <name>(6S)-5,6,7,8-tetrahydrofolate</name>
        <dbReference type="ChEBI" id="CHEBI:57453"/>
    </ligand>
</feature>
<evidence type="ECO:0000256" key="7">
    <source>
        <dbReference type="ARBA" id="ARBA00022679"/>
    </source>
</evidence>